<dbReference type="GO" id="GO:0005737">
    <property type="term" value="C:cytoplasm"/>
    <property type="evidence" value="ECO:0007669"/>
    <property type="project" value="TreeGrafter"/>
</dbReference>
<dbReference type="GO" id="GO:0071266">
    <property type="term" value="P:'de novo' L-methionine biosynthetic process"/>
    <property type="evidence" value="ECO:0007669"/>
    <property type="project" value="UniProtKB-UniRule"/>
</dbReference>
<comment type="cofactor">
    <cofactor evidence="1 3 5">
        <name>pyridoxal 5'-phosphate</name>
        <dbReference type="ChEBI" id="CHEBI:597326"/>
    </cofactor>
</comment>
<dbReference type="PIRSF" id="PIRSF001434">
    <property type="entry name" value="CGS"/>
    <property type="match status" value="1"/>
</dbReference>
<protein>
    <recommendedName>
        <fullName evidence="3">O-succinylhomoserine sulfhydrylase</fullName>
        <shortName evidence="3">OSH sulfhydrylase</shortName>
        <shortName evidence="3">OSHS sulfhydrylase</shortName>
        <ecNumber evidence="3">2.5.1.-</ecNumber>
    </recommendedName>
</protein>
<dbReference type="GO" id="GO:0016846">
    <property type="term" value="F:carbon-sulfur lyase activity"/>
    <property type="evidence" value="ECO:0007669"/>
    <property type="project" value="TreeGrafter"/>
</dbReference>
<proteinExistence type="inferred from homology"/>
<comment type="function">
    <text evidence="3">Catalyzes the formation of L-homocysteine from O-succinyl-L-homoserine (OSHS) and hydrogen sulfide.</text>
</comment>
<dbReference type="Gene3D" id="3.40.640.10">
    <property type="entry name" value="Type I PLP-dependent aspartate aminotransferase-like (Major domain)"/>
    <property type="match status" value="1"/>
</dbReference>
<comment type="subunit">
    <text evidence="3">Homotetramer.</text>
</comment>
<dbReference type="GO" id="GO:0016765">
    <property type="term" value="F:transferase activity, transferring alkyl or aryl (other than methyl) groups"/>
    <property type="evidence" value="ECO:0007669"/>
    <property type="project" value="UniProtKB-UniRule"/>
</dbReference>
<evidence type="ECO:0000256" key="4">
    <source>
        <dbReference type="PIRSR" id="PIRSR001434-2"/>
    </source>
</evidence>
<dbReference type="CDD" id="cd00614">
    <property type="entry name" value="CGS_like"/>
    <property type="match status" value="1"/>
</dbReference>
<dbReference type="PANTHER" id="PTHR11808">
    <property type="entry name" value="TRANS-SULFURATION ENZYME FAMILY MEMBER"/>
    <property type="match status" value="1"/>
</dbReference>
<dbReference type="RefSeq" id="WP_092178847.1">
    <property type="nucleotide sequence ID" value="NZ_FNZH01000015.1"/>
</dbReference>
<evidence type="ECO:0000256" key="1">
    <source>
        <dbReference type="ARBA" id="ARBA00001933"/>
    </source>
</evidence>
<evidence type="ECO:0000313" key="6">
    <source>
        <dbReference type="EMBL" id="SEJ80555.1"/>
    </source>
</evidence>
<dbReference type="AlphaFoldDB" id="A0A1H7C4L2"/>
<dbReference type="STRING" id="1416801.SAMN05192553_11521"/>
<organism evidence="6 7">
    <name type="scientific">Cyclobacterium xiamenense</name>
    <dbReference type="NCBI Taxonomy" id="1297121"/>
    <lineage>
        <taxon>Bacteria</taxon>
        <taxon>Pseudomonadati</taxon>
        <taxon>Bacteroidota</taxon>
        <taxon>Cytophagia</taxon>
        <taxon>Cytophagales</taxon>
        <taxon>Cyclobacteriaceae</taxon>
        <taxon>Cyclobacterium</taxon>
    </lineage>
</organism>
<comment type="pathway">
    <text evidence="3">Amino-acid biosynthesis; L-methionine biosynthesis via de novo pathway; L-homocysteine from O-succinyl-L-homoserine: step 1/1.</text>
</comment>
<dbReference type="HAMAP" id="MF_02056">
    <property type="entry name" value="MetZ"/>
    <property type="match status" value="1"/>
</dbReference>
<feature type="modified residue" description="N6-(pyridoxal phosphate)lysine" evidence="3 4">
    <location>
        <position position="206"/>
    </location>
</feature>
<dbReference type="InterPro" id="IPR015421">
    <property type="entry name" value="PyrdxlP-dep_Trfase_major"/>
</dbReference>
<keyword evidence="2 3" id="KW-0663">Pyridoxal phosphate</keyword>
<dbReference type="Pfam" id="PF01053">
    <property type="entry name" value="Cys_Met_Meta_PP"/>
    <property type="match status" value="1"/>
</dbReference>
<dbReference type="FunFam" id="3.90.1150.10:FF:000033">
    <property type="entry name" value="Cystathionine gamma-synthase"/>
    <property type="match status" value="1"/>
</dbReference>
<dbReference type="InterPro" id="IPR006234">
    <property type="entry name" value="O-succ-hSer_sulfhydrylase"/>
</dbReference>
<dbReference type="FunFam" id="3.40.640.10:FF:000046">
    <property type="entry name" value="Cystathionine gamma-lyase"/>
    <property type="match status" value="1"/>
</dbReference>
<evidence type="ECO:0000256" key="2">
    <source>
        <dbReference type="ARBA" id="ARBA00022898"/>
    </source>
</evidence>
<dbReference type="EC" id="2.5.1.-" evidence="3"/>
<gene>
    <name evidence="3" type="primary">metZ</name>
    <name evidence="6" type="ORF">SAMN05192553_11521</name>
</gene>
<comment type="catalytic activity">
    <reaction evidence="3">
        <text>O-succinyl-L-homoserine + hydrogen sulfide = L-homocysteine + succinate</text>
        <dbReference type="Rhea" id="RHEA:27826"/>
        <dbReference type="ChEBI" id="CHEBI:29919"/>
        <dbReference type="ChEBI" id="CHEBI:30031"/>
        <dbReference type="ChEBI" id="CHEBI:57661"/>
        <dbReference type="ChEBI" id="CHEBI:58199"/>
    </reaction>
</comment>
<keyword evidence="7" id="KW-1185">Reference proteome</keyword>
<evidence type="ECO:0000313" key="7">
    <source>
        <dbReference type="Proteomes" id="UP000199403"/>
    </source>
</evidence>
<evidence type="ECO:0000256" key="5">
    <source>
        <dbReference type="RuleBase" id="RU362118"/>
    </source>
</evidence>
<keyword evidence="3" id="KW-0808">Transferase</keyword>
<dbReference type="InterPro" id="IPR015424">
    <property type="entry name" value="PyrdxlP-dep_Trfase"/>
</dbReference>
<keyword evidence="3" id="KW-0028">Amino-acid biosynthesis</keyword>
<dbReference type="GO" id="GO:0019346">
    <property type="term" value="P:transsulfuration"/>
    <property type="evidence" value="ECO:0007669"/>
    <property type="project" value="InterPro"/>
</dbReference>
<keyword evidence="3" id="KW-0486">Methionine biosynthesis</keyword>
<dbReference type="OrthoDB" id="9803729at2"/>
<dbReference type="EMBL" id="FNZH01000015">
    <property type="protein sequence ID" value="SEJ80555.1"/>
    <property type="molecule type" value="Genomic_DNA"/>
</dbReference>
<dbReference type="SUPFAM" id="SSF53383">
    <property type="entry name" value="PLP-dependent transferases"/>
    <property type="match status" value="1"/>
</dbReference>
<comment type="similarity">
    <text evidence="3">Belongs to the trans-sulfuration enzymes family. MetZ subfamily.</text>
</comment>
<dbReference type="InterPro" id="IPR000277">
    <property type="entry name" value="Cys/Met-Metab_PyrdxlP-dep_enz"/>
</dbReference>
<dbReference type="GO" id="GO:0030170">
    <property type="term" value="F:pyridoxal phosphate binding"/>
    <property type="evidence" value="ECO:0007669"/>
    <property type="project" value="UniProtKB-UniRule"/>
</dbReference>
<reference evidence="7" key="1">
    <citation type="submission" date="2016-10" db="EMBL/GenBank/DDBJ databases">
        <authorList>
            <person name="Varghese N."/>
            <person name="Submissions S."/>
        </authorList>
    </citation>
    <scope>NUCLEOTIDE SEQUENCE [LARGE SCALE GENOMIC DNA]</scope>
    <source>
        <strain evidence="7">IBRC-M 10761</strain>
    </source>
</reference>
<sequence length="392" mass="43380">MAYKNFETQAVRIAASSSDQREHSAPIYLSSSFVFDSAEQARQLFADELPGNIYSRYANPNTSDLIEKVCAAEGTESGVTTASGMAAMFGSMASLLHQGDHILASRSLFGSTHQLLTRIFPRWGITHSYGDISDIVNWEKLLQPNTKMIFIETPSNPGLEIIDLEYIANFANAHNLILVVDNCFATPYLQQPARWGAHIVTHSATKFIDGQGRVLGGLILGKKDLIDEVQFFMRHTGPSLSPFNAWVLAKSMETLAVRMDRHCENAFAVASYFEGNTEVERVRYPFLPSHPQYQLAKKQMRHGGGIITLTLTGGLTRAKKFIDELKMISVTANLGDSRSIITHPASTTHSKLTEEERERVGILNGLVRLSVGLEHVDDIIQDIEQALGKSKN</sequence>
<dbReference type="GO" id="GO:0071268">
    <property type="term" value="P:homocysteine biosynthetic process"/>
    <property type="evidence" value="ECO:0007669"/>
    <property type="project" value="InterPro"/>
</dbReference>
<dbReference type="PANTHER" id="PTHR11808:SF80">
    <property type="entry name" value="CYSTATHIONINE GAMMA-LYASE"/>
    <property type="match status" value="1"/>
</dbReference>
<evidence type="ECO:0000256" key="3">
    <source>
        <dbReference type="HAMAP-Rule" id="MF_02056"/>
    </source>
</evidence>
<dbReference type="Gene3D" id="3.90.1150.10">
    <property type="entry name" value="Aspartate Aminotransferase, domain 1"/>
    <property type="match status" value="1"/>
</dbReference>
<dbReference type="InterPro" id="IPR015422">
    <property type="entry name" value="PyrdxlP-dep_Trfase_small"/>
</dbReference>
<name>A0A1H7C4L2_9BACT</name>
<dbReference type="Proteomes" id="UP000199403">
    <property type="component" value="Unassembled WGS sequence"/>
</dbReference>
<accession>A0A1H7C4L2</accession>
<dbReference type="UniPathway" id="UPA00051">
    <property type="reaction ID" value="UER00449"/>
</dbReference>